<reference evidence="1 2" key="1">
    <citation type="submission" date="2019-04" db="EMBL/GenBank/DDBJ databases">
        <title>Friends and foes A comparative genomics study of 23 Aspergillus species from section Flavi.</title>
        <authorList>
            <consortium name="DOE Joint Genome Institute"/>
            <person name="Kjaerbolling I."/>
            <person name="Vesth T."/>
            <person name="Frisvad J.C."/>
            <person name="Nybo J.L."/>
            <person name="Theobald S."/>
            <person name="Kildgaard S."/>
            <person name="Isbrandt T."/>
            <person name="Kuo A."/>
            <person name="Sato A."/>
            <person name="Lyhne E.K."/>
            <person name="Kogle M.E."/>
            <person name="Wiebenga A."/>
            <person name="Kun R.S."/>
            <person name="Lubbers R.J."/>
            <person name="Makela M.R."/>
            <person name="Barry K."/>
            <person name="Chovatia M."/>
            <person name="Clum A."/>
            <person name="Daum C."/>
            <person name="Haridas S."/>
            <person name="He G."/>
            <person name="LaButti K."/>
            <person name="Lipzen A."/>
            <person name="Mondo S."/>
            <person name="Riley R."/>
            <person name="Salamov A."/>
            <person name="Simmons B.A."/>
            <person name="Magnuson J.K."/>
            <person name="Henrissat B."/>
            <person name="Mortensen U.H."/>
            <person name="Larsen T.O."/>
            <person name="Devries R.P."/>
            <person name="Grigoriev I.V."/>
            <person name="Machida M."/>
            <person name="Baker S.E."/>
            <person name="Andersen M.R."/>
        </authorList>
    </citation>
    <scope>NUCLEOTIDE SEQUENCE [LARGE SCALE GENOMIC DNA]</scope>
    <source>
        <strain evidence="1 2">IBT 18842</strain>
    </source>
</reference>
<protein>
    <submittedName>
        <fullName evidence="1">L-asparaginase II</fullName>
    </submittedName>
</protein>
<name>A0A5N6TUK4_ASPAV</name>
<dbReference type="Pfam" id="PF06089">
    <property type="entry name" value="Asparaginase_II"/>
    <property type="match status" value="1"/>
</dbReference>
<organism evidence="1 2">
    <name type="scientific">Aspergillus avenaceus</name>
    <dbReference type="NCBI Taxonomy" id="36643"/>
    <lineage>
        <taxon>Eukaryota</taxon>
        <taxon>Fungi</taxon>
        <taxon>Dikarya</taxon>
        <taxon>Ascomycota</taxon>
        <taxon>Pezizomycotina</taxon>
        <taxon>Eurotiomycetes</taxon>
        <taxon>Eurotiomycetidae</taxon>
        <taxon>Eurotiales</taxon>
        <taxon>Aspergillaceae</taxon>
        <taxon>Aspergillus</taxon>
        <taxon>Aspergillus subgen. Circumdati</taxon>
    </lineage>
</organism>
<dbReference type="EMBL" id="ML742107">
    <property type="protein sequence ID" value="KAE8149964.1"/>
    <property type="molecule type" value="Genomic_DNA"/>
</dbReference>
<dbReference type="AlphaFoldDB" id="A0A5N6TUK4"/>
<proteinExistence type="predicted"/>
<accession>A0A5N6TUK4</accession>
<dbReference type="PANTHER" id="PTHR42110:SF1">
    <property type="entry name" value="L-ASPARAGINASE, PUTATIVE (AFU_ORTHOLOGUE AFUA_3G11890)-RELATED"/>
    <property type="match status" value="1"/>
</dbReference>
<dbReference type="Proteomes" id="UP000325780">
    <property type="component" value="Unassembled WGS sequence"/>
</dbReference>
<dbReference type="InterPro" id="IPR010349">
    <property type="entry name" value="Asparaginase_II"/>
</dbReference>
<dbReference type="PANTHER" id="PTHR42110">
    <property type="entry name" value="L-ASPARAGINASE, PUTATIVE (AFU_ORTHOLOGUE AFUA_3G11890)-RELATED"/>
    <property type="match status" value="1"/>
</dbReference>
<sequence length="357" mass="38822">MTVRKLERDDCIVTDRGGIVENRHQIHAAVTDATGKILYSVGDPSRITLARSAAKPAQALAILETGGFDQFGFDDADLALMCASHSSEDRHVDRARTMLEKTQAREEDLRHGGHPAVWEVVNRVWIKNDYTPTALCNNCSGKHVGMLAGAMAIGVGIADYHLPSHPIQLHVKSVVDELCGLDEGISKWCVDGCNLPAPAFELHYMARLYASFAAAADAPGQDENTNDRIQHMGRIFRAMAQYPELVGGHERFCTVLMESFQGELIGKIGADACYGVGVRASEQTRRLGAEGAIGIAVKVEDGSIPILYSAEAEILEQLQIGTPAMRQSLDGFHYRSIKNTAGVVTGRTSHLFKLRPT</sequence>
<evidence type="ECO:0000313" key="1">
    <source>
        <dbReference type="EMBL" id="KAE8149964.1"/>
    </source>
</evidence>
<evidence type="ECO:0000313" key="2">
    <source>
        <dbReference type="Proteomes" id="UP000325780"/>
    </source>
</evidence>
<keyword evidence="2" id="KW-1185">Reference proteome</keyword>
<dbReference type="OrthoDB" id="2588474at2759"/>
<gene>
    <name evidence="1" type="ORF">BDV25DRAFT_140285</name>
</gene>